<name>A0A1I4HAK0_9FIRM</name>
<dbReference type="OrthoDB" id="9811402at2"/>
<dbReference type="Proteomes" id="UP000199006">
    <property type="component" value="Unassembled WGS sequence"/>
</dbReference>
<dbReference type="InterPro" id="IPR023378">
    <property type="entry name" value="YheA/YmcA-like_dom_sf"/>
</dbReference>
<evidence type="ECO:0000256" key="1">
    <source>
        <dbReference type="SAM" id="MobiDB-lite"/>
    </source>
</evidence>
<feature type="region of interest" description="Disordered" evidence="1">
    <location>
        <begin position="110"/>
        <end position="153"/>
    </location>
</feature>
<gene>
    <name evidence="2" type="ORF">SAMN02983006_01036</name>
</gene>
<evidence type="ECO:0000313" key="2">
    <source>
        <dbReference type="EMBL" id="SFL39244.1"/>
    </source>
</evidence>
<accession>A0A1I4HAK0</accession>
<sequence length="153" mass="17846">MSVYDSARRLQRKLKNSEQYQNYQELRKKVMEKKGSKKMLLDYQNLMMEMQNKQLSGEKLDEADQEKLKNLQTFIELNNNVKKYLEAEYTLSKTISDIQRIIFSDLEMGIPEEDKSDSDKSETTAAEKSDSRSDKHEDPENSESAEATDSTEK</sequence>
<dbReference type="Pfam" id="PF06133">
    <property type="entry name" value="Com_YlbF"/>
    <property type="match status" value="1"/>
</dbReference>
<dbReference type="InterPro" id="IPR010368">
    <property type="entry name" value="Com_YlbF"/>
</dbReference>
<proteinExistence type="predicted"/>
<organism evidence="2 3">
    <name type="scientific">Halanaerobium salsuginis</name>
    <dbReference type="NCBI Taxonomy" id="29563"/>
    <lineage>
        <taxon>Bacteria</taxon>
        <taxon>Bacillati</taxon>
        <taxon>Bacillota</taxon>
        <taxon>Clostridia</taxon>
        <taxon>Halanaerobiales</taxon>
        <taxon>Halanaerobiaceae</taxon>
        <taxon>Halanaerobium</taxon>
    </lineage>
</organism>
<protein>
    <submittedName>
        <fullName evidence="2">Cell fate regulator YlbF, YheA/YmcA/DUF963 family (Controls sporulation, competence, biofilm development)</fullName>
    </submittedName>
</protein>
<dbReference type="AlphaFoldDB" id="A0A1I4HAK0"/>
<feature type="compositionally biased region" description="Basic and acidic residues" evidence="1">
    <location>
        <begin position="117"/>
        <end position="139"/>
    </location>
</feature>
<evidence type="ECO:0000313" key="3">
    <source>
        <dbReference type="Proteomes" id="UP000199006"/>
    </source>
</evidence>
<dbReference type="SUPFAM" id="SSF158622">
    <property type="entry name" value="YheA/YmcA-like"/>
    <property type="match status" value="1"/>
</dbReference>
<reference evidence="2 3" key="1">
    <citation type="submission" date="2016-10" db="EMBL/GenBank/DDBJ databases">
        <authorList>
            <person name="de Groot N.N."/>
        </authorList>
    </citation>
    <scope>NUCLEOTIDE SEQUENCE [LARGE SCALE GENOMIC DNA]</scope>
    <source>
        <strain evidence="2 3">ATCC 51327</strain>
    </source>
</reference>
<dbReference type="STRING" id="29563.SAMN02983006_01036"/>
<dbReference type="EMBL" id="FOTI01000010">
    <property type="protein sequence ID" value="SFL39244.1"/>
    <property type="molecule type" value="Genomic_DNA"/>
</dbReference>
<dbReference type="Gene3D" id="1.20.1500.10">
    <property type="entry name" value="YheA/YmcA-like"/>
    <property type="match status" value="1"/>
</dbReference>
<dbReference type="RefSeq" id="WP_089860686.1">
    <property type="nucleotide sequence ID" value="NZ_FOTI01000010.1"/>
</dbReference>
<keyword evidence="3" id="KW-1185">Reference proteome</keyword>
<feature type="compositionally biased region" description="Polar residues" evidence="1">
    <location>
        <begin position="142"/>
        <end position="153"/>
    </location>
</feature>